<dbReference type="PANTHER" id="PTHR44086:SF14">
    <property type="entry name" value="RHODANESE DOMAIN-CONTAINING PROTEIN"/>
    <property type="match status" value="1"/>
</dbReference>
<proteinExistence type="predicted"/>
<keyword evidence="3" id="KW-1185">Reference proteome</keyword>
<gene>
    <name evidence="2" type="ORF">FJT64_022990</name>
</gene>
<dbReference type="OrthoDB" id="566238at2759"/>
<dbReference type="PROSITE" id="PS50206">
    <property type="entry name" value="RHODANESE_3"/>
    <property type="match status" value="1"/>
</dbReference>
<protein>
    <submittedName>
        <fullName evidence="2">Rhodanese domain-containing protein</fullName>
    </submittedName>
</protein>
<comment type="caution">
    <text evidence="2">The sequence shown here is derived from an EMBL/GenBank/DDBJ whole genome shotgun (WGS) entry which is preliminary data.</text>
</comment>
<dbReference type="SMART" id="SM00450">
    <property type="entry name" value="RHOD"/>
    <property type="match status" value="1"/>
</dbReference>
<name>A0A6A4WH65_AMPAM</name>
<organism evidence="2 3">
    <name type="scientific">Amphibalanus amphitrite</name>
    <name type="common">Striped barnacle</name>
    <name type="synonym">Balanus amphitrite</name>
    <dbReference type="NCBI Taxonomy" id="1232801"/>
    <lineage>
        <taxon>Eukaryota</taxon>
        <taxon>Metazoa</taxon>
        <taxon>Ecdysozoa</taxon>
        <taxon>Arthropoda</taxon>
        <taxon>Crustacea</taxon>
        <taxon>Multicrustacea</taxon>
        <taxon>Cirripedia</taxon>
        <taxon>Thoracica</taxon>
        <taxon>Thoracicalcarea</taxon>
        <taxon>Balanomorpha</taxon>
        <taxon>Balanoidea</taxon>
        <taxon>Balanidae</taxon>
        <taxon>Amphibalaninae</taxon>
        <taxon>Amphibalanus</taxon>
    </lineage>
</organism>
<dbReference type="InterPro" id="IPR036873">
    <property type="entry name" value="Rhodanese-like_dom_sf"/>
</dbReference>
<dbReference type="SUPFAM" id="SSF52821">
    <property type="entry name" value="Rhodanese/Cell cycle control phosphatase"/>
    <property type="match status" value="1"/>
</dbReference>
<dbReference type="Gene3D" id="3.40.250.10">
    <property type="entry name" value="Rhodanese-like domain"/>
    <property type="match status" value="1"/>
</dbReference>
<dbReference type="Proteomes" id="UP000440578">
    <property type="component" value="Unassembled WGS sequence"/>
</dbReference>
<accession>A0A6A4WH65</accession>
<sequence>MADLPTEMPPEDLVLSHQVSFGELSSRLASGGQLLLLDVRRRDELEQTGCIPRTLNVPLQELDAALALPDDQFCAQYGFPKPAPKDELWVSCRSGRRVRLAVPVLDRHGYNNVKLYLGSFLDWQANGGAVEPFVAPKKASAGGD</sequence>
<dbReference type="AlphaFoldDB" id="A0A6A4WH65"/>
<evidence type="ECO:0000313" key="2">
    <source>
        <dbReference type="EMBL" id="KAF0305383.1"/>
    </source>
</evidence>
<dbReference type="Pfam" id="PF00581">
    <property type="entry name" value="Rhodanese"/>
    <property type="match status" value="1"/>
</dbReference>
<evidence type="ECO:0000259" key="1">
    <source>
        <dbReference type="PROSITE" id="PS50206"/>
    </source>
</evidence>
<feature type="domain" description="Rhodanese" evidence="1">
    <location>
        <begin position="30"/>
        <end position="132"/>
    </location>
</feature>
<dbReference type="InterPro" id="IPR001763">
    <property type="entry name" value="Rhodanese-like_dom"/>
</dbReference>
<dbReference type="EMBL" id="VIIS01000754">
    <property type="protein sequence ID" value="KAF0305383.1"/>
    <property type="molecule type" value="Genomic_DNA"/>
</dbReference>
<evidence type="ECO:0000313" key="3">
    <source>
        <dbReference type="Proteomes" id="UP000440578"/>
    </source>
</evidence>
<reference evidence="2 3" key="1">
    <citation type="submission" date="2019-07" db="EMBL/GenBank/DDBJ databases">
        <title>Draft genome assembly of a fouling barnacle, Amphibalanus amphitrite (Darwin, 1854): The first reference genome for Thecostraca.</title>
        <authorList>
            <person name="Kim W."/>
        </authorList>
    </citation>
    <scope>NUCLEOTIDE SEQUENCE [LARGE SCALE GENOMIC DNA]</scope>
    <source>
        <strain evidence="2">SNU_AA5</strain>
        <tissue evidence="2">Soma without cirri and trophi</tissue>
    </source>
</reference>
<dbReference type="PANTHER" id="PTHR44086">
    <property type="entry name" value="THIOSULFATE SULFURTRANSFERASE RDL2, MITOCHONDRIAL-RELATED"/>
    <property type="match status" value="1"/>
</dbReference>